<comment type="caution">
    <text evidence="1">The sequence shown here is derived from an EMBL/GenBank/DDBJ whole genome shotgun (WGS) entry which is preliminary data.</text>
</comment>
<proteinExistence type="predicted"/>
<organism evidence="1 2">
    <name type="scientific">Paramecium sonneborni</name>
    <dbReference type="NCBI Taxonomy" id="65129"/>
    <lineage>
        <taxon>Eukaryota</taxon>
        <taxon>Sar</taxon>
        <taxon>Alveolata</taxon>
        <taxon>Ciliophora</taxon>
        <taxon>Intramacronucleata</taxon>
        <taxon>Oligohymenophorea</taxon>
        <taxon>Peniculida</taxon>
        <taxon>Parameciidae</taxon>
        <taxon>Paramecium</taxon>
    </lineage>
</organism>
<name>A0A8S1K6V1_9CILI</name>
<dbReference type="Proteomes" id="UP000692954">
    <property type="component" value="Unassembled WGS sequence"/>
</dbReference>
<sequence>MCSLNYIFEFSDIFDGFKTLLKINKQTSITCFSNYDLWHQRSLRILNELKNEECKPARTLAMINGLRMGLIFKRFI</sequence>
<reference evidence="1" key="1">
    <citation type="submission" date="2021-01" db="EMBL/GenBank/DDBJ databases">
        <authorList>
            <consortium name="Genoscope - CEA"/>
            <person name="William W."/>
        </authorList>
    </citation>
    <scope>NUCLEOTIDE SEQUENCE</scope>
</reference>
<keyword evidence="2" id="KW-1185">Reference proteome</keyword>
<evidence type="ECO:0000313" key="2">
    <source>
        <dbReference type="Proteomes" id="UP000692954"/>
    </source>
</evidence>
<evidence type="ECO:0000313" key="1">
    <source>
        <dbReference type="EMBL" id="CAD8048020.1"/>
    </source>
</evidence>
<accession>A0A8S1K6V1</accession>
<dbReference type="AlphaFoldDB" id="A0A8S1K6V1"/>
<protein>
    <submittedName>
        <fullName evidence="1">Uncharacterized protein</fullName>
    </submittedName>
</protein>
<dbReference type="EMBL" id="CAJJDN010000003">
    <property type="protein sequence ID" value="CAD8048020.1"/>
    <property type="molecule type" value="Genomic_DNA"/>
</dbReference>
<gene>
    <name evidence="1" type="ORF">PSON_ATCC_30995.1.T0030036</name>
</gene>